<dbReference type="NCBIfam" id="NF040570">
    <property type="entry name" value="guided_TnpB"/>
    <property type="match status" value="1"/>
</dbReference>
<feature type="domain" description="Probable transposase IS891/IS1136/IS1341" evidence="5">
    <location>
        <begin position="193"/>
        <end position="299"/>
    </location>
</feature>
<keyword evidence="3" id="KW-0238">DNA-binding</keyword>
<evidence type="ECO:0000259" key="6">
    <source>
        <dbReference type="Pfam" id="PF07282"/>
    </source>
</evidence>
<keyword evidence="7" id="KW-0540">Nuclease</keyword>
<keyword evidence="8" id="KW-1185">Reference proteome</keyword>
<comment type="similarity">
    <text evidence="1">In the C-terminal section; belongs to the transposase 35 family.</text>
</comment>
<evidence type="ECO:0000256" key="4">
    <source>
        <dbReference type="ARBA" id="ARBA00023172"/>
    </source>
</evidence>
<sequence length="409" mass="45604">MAQATAAAETGQARYTYRLRVSSTARTLLTAEWDRCRWLWNECVAKSKQVHAWNQNRPEDTDKQTCGPAQLDKMLTEARARTPWLREGSSVPQQQIIRDFGKSRAKAHKDIREGVAQHRRAGMPTWKTKREALPTLNYTKRGFRLTNGRLHLAGGIVVAVVWSRELPADPSSVRVYRDSLGHWYCSFVVPAQIQPLPKTGRVLGVDWGVKETATTTSDAHDLPHAEHGRKAQTKLTRYDRMMARRKPKQGKSGSKGYREAKKLRAKAYKKVARQREDTGRKWARKVVRDHDAVAVEDFKPKFLAKSTMARKAADAAIGATKAALLEMGRKHGRDIRLVHPAHTTMDCAQCGARAKHALPLGERAYTCTACGVSRPRDKNSARVMLVRAGLNPAGAEGTRPPGALLQEAA</sequence>
<gene>
    <name evidence="7" type="ORF">ACFPH6_07935</name>
</gene>
<protein>
    <submittedName>
        <fullName evidence="7">RNA-guided endonuclease InsQ/TnpB family protein</fullName>
    </submittedName>
</protein>
<dbReference type="RefSeq" id="WP_386339373.1">
    <property type="nucleotide sequence ID" value="NZ_JBHSFG010000015.1"/>
</dbReference>
<keyword evidence="2" id="KW-0815">Transposition</keyword>
<dbReference type="EMBL" id="JBHSFG010000015">
    <property type="protein sequence ID" value="MFC4464494.1"/>
    <property type="molecule type" value="Genomic_DNA"/>
</dbReference>
<name>A0ABV8YGS3_9ACTN</name>
<keyword evidence="7" id="KW-0378">Hydrolase</keyword>
<evidence type="ECO:0000256" key="2">
    <source>
        <dbReference type="ARBA" id="ARBA00022578"/>
    </source>
</evidence>
<dbReference type="Pfam" id="PF07282">
    <property type="entry name" value="Cas12f1-like_TNB"/>
    <property type="match status" value="1"/>
</dbReference>
<organism evidence="7 8">
    <name type="scientific">Streptomyces xiangluensis</name>
    <dbReference type="NCBI Taxonomy" id="2665720"/>
    <lineage>
        <taxon>Bacteria</taxon>
        <taxon>Bacillati</taxon>
        <taxon>Actinomycetota</taxon>
        <taxon>Actinomycetes</taxon>
        <taxon>Kitasatosporales</taxon>
        <taxon>Streptomycetaceae</taxon>
        <taxon>Streptomyces</taxon>
    </lineage>
</organism>
<evidence type="ECO:0000256" key="1">
    <source>
        <dbReference type="ARBA" id="ARBA00008761"/>
    </source>
</evidence>
<dbReference type="Pfam" id="PF01385">
    <property type="entry name" value="OrfB_IS605"/>
    <property type="match status" value="1"/>
</dbReference>
<evidence type="ECO:0000259" key="5">
    <source>
        <dbReference type="Pfam" id="PF01385"/>
    </source>
</evidence>
<evidence type="ECO:0000256" key="3">
    <source>
        <dbReference type="ARBA" id="ARBA00023125"/>
    </source>
</evidence>
<proteinExistence type="inferred from homology"/>
<evidence type="ECO:0000313" key="8">
    <source>
        <dbReference type="Proteomes" id="UP001596012"/>
    </source>
</evidence>
<dbReference type="InterPro" id="IPR010095">
    <property type="entry name" value="Cas12f1-like_TNB"/>
</dbReference>
<keyword evidence="4" id="KW-0233">DNA recombination</keyword>
<keyword evidence="7" id="KW-0255">Endonuclease</keyword>
<dbReference type="Proteomes" id="UP001596012">
    <property type="component" value="Unassembled WGS sequence"/>
</dbReference>
<accession>A0ABV8YGS3</accession>
<feature type="domain" description="Cas12f1-like TNB" evidence="6">
    <location>
        <begin position="327"/>
        <end position="383"/>
    </location>
</feature>
<evidence type="ECO:0000313" key="7">
    <source>
        <dbReference type="EMBL" id="MFC4464494.1"/>
    </source>
</evidence>
<reference evidence="8" key="1">
    <citation type="journal article" date="2019" name="Int. J. Syst. Evol. Microbiol.">
        <title>The Global Catalogue of Microorganisms (GCM) 10K type strain sequencing project: providing services to taxonomists for standard genome sequencing and annotation.</title>
        <authorList>
            <consortium name="The Broad Institute Genomics Platform"/>
            <consortium name="The Broad Institute Genome Sequencing Center for Infectious Disease"/>
            <person name="Wu L."/>
            <person name="Ma J."/>
        </authorList>
    </citation>
    <scope>NUCLEOTIDE SEQUENCE [LARGE SCALE GENOMIC DNA]</scope>
    <source>
        <strain evidence="8">DT43</strain>
    </source>
</reference>
<dbReference type="GO" id="GO:0004519">
    <property type="term" value="F:endonuclease activity"/>
    <property type="evidence" value="ECO:0007669"/>
    <property type="project" value="UniProtKB-KW"/>
</dbReference>
<dbReference type="InterPro" id="IPR001959">
    <property type="entry name" value="Transposase"/>
</dbReference>
<comment type="caution">
    <text evidence="7">The sequence shown here is derived from an EMBL/GenBank/DDBJ whole genome shotgun (WGS) entry which is preliminary data.</text>
</comment>